<name>A0A7W5CDF5_9BACL</name>
<protein>
    <submittedName>
        <fullName evidence="1">Uncharacterized protein</fullName>
    </submittedName>
</protein>
<accession>A0A7W5CDF5</accession>
<dbReference type="EMBL" id="JACHXW010000027">
    <property type="protein sequence ID" value="MBB3155660.1"/>
    <property type="molecule type" value="Genomic_DNA"/>
</dbReference>
<comment type="caution">
    <text evidence="1">The sequence shown here is derived from an EMBL/GenBank/DDBJ whole genome shotgun (WGS) entry which is preliminary data.</text>
</comment>
<dbReference type="Proteomes" id="UP000518605">
    <property type="component" value="Unassembled WGS sequence"/>
</dbReference>
<sequence length="172" mass="19140">MRTSFSITIALFVFLILVSGCSKNETSIMEKIRKEFPDYVQSDEVYHAEMIKNGLLVFYKSNEGLGAAFIRQKSEDWEWVTGTGYTRLNPDEGLSALYANMDSVYLNFSYGVITDSHISEVQSSGNKAKIVQVADGTRIWFITYDNLLGSSGSVLPAIIGINKDGNEIITIQ</sequence>
<evidence type="ECO:0000313" key="1">
    <source>
        <dbReference type="EMBL" id="MBB3155660.1"/>
    </source>
</evidence>
<dbReference type="AlphaFoldDB" id="A0A7W5CDF5"/>
<gene>
    <name evidence="1" type="ORF">FHS16_005768</name>
</gene>
<dbReference type="RefSeq" id="WP_183570537.1">
    <property type="nucleotide sequence ID" value="NZ_CBCSLB010000027.1"/>
</dbReference>
<organism evidence="1 2">
    <name type="scientific">Paenibacillus endophyticus</name>
    <dbReference type="NCBI Taxonomy" id="1294268"/>
    <lineage>
        <taxon>Bacteria</taxon>
        <taxon>Bacillati</taxon>
        <taxon>Bacillota</taxon>
        <taxon>Bacilli</taxon>
        <taxon>Bacillales</taxon>
        <taxon>Paenibacillaceae</taxon>
        <taxon>Paenibacillus</taxon>
    </lineage>
</organism>
<keyword evidence="2" id="KW-1185">Reference proteome</keyword>
<reference evidence="1 2" key="1">
    <citation type="submission" date="2020-08" db="EMBL/GenBank/DDBJ databases">
        <title>Genomic Encyclopedia of Type Strains, Phase III (KMG-III): the genomes of soil and plant-associated and newly described type strains.</title>
        <authorList>
            <person name="Whitman W."/>
        </authorList>
    </citation>
    <scope>NUCLEOTIDE SEQUENCE [LARGE SCALE GENOMIC DNA]</scope>
    <source>
        <strain evidence="1 2">CECT 8234</strain>
    </source>
</reference>
<evidence type="ECO:0000313" key="2">
    <source>
        <dbReference type="Proteomes" id="UP000518605"/>
    </source>
</evidence>
<proteinExistence type="predicted"/>
<dbReference type="PROSITE" id="PS51257">
    <property type="entry name" value="PROKAR_LIPOPROTEIN"/>
    <property type="match status" value="1"/>
</dbReference>